<feature type="domain" description="CYTH" evidence="1">
    <location>
        <begin position="1"/>
        <end position="185"/>
    </location>
</feature>
<reference evidence="3" key="2">
    <citation type="submission" date="2016-11" db="EMBL/GenBank/DDBJ databases">
        <authorList>
            <person name="Jaros S."/>
            <person name="Januszkiewicz K."/>
            <person name="Wedrychowicz H."/>
        </authorList>
    </citation>
    <scope>NUCLEOTIDE SEQUENCE [LARGE SCALE GENOMIC DNA]</scope>
    <source>
        <strain evidence="3">DSM 19859</strain>
    </source>
</reference>
<gene>
    <name evidence="2" type="ORF">DSM01_2351</name>
    <name evidence="3" type="ORF">SAMN04487999_0125</name>
</gene>
<dbReference type="SUPFAM" id="SSF55154">
    <property type="entry name" value="CYTH-like phosphatases"/>
    <property type="match status" value="1"/>
</dbReference>
<accession>A0A1M5SQU6</accession>
<dbReference type="InterPro" id="IPR033469">
    <property type="entry name" value="CYTH-like_dom_sf"/>
</dbReference>
<evidence type="ECO:0000313" key="5">
    <source>
        <dbReference type="Proteomes" id="UP000290037"/>
    </source>
</evidence>
<dbReference type="STRING" id="573501.SAMN04487999_0125"/>
<proteinExistence type="predicted"/>
<organism evidence="3 4">
    <name type="scientific">Leeuwenhoekiella palythoae</name>
    <dbReference type="NCBI Taxonomy" id="573501"/>
    <lineage>
        <taxon>Bacteria</taxon>
        <taxon>Pseudomonadati</taxon>
        <taxon>Bacteroidota</taxon>
        <taxon>Flavobacteriia</taxon>
        <taxon>Flavobacteriales</taxon>
        <taxon>Flavobacteriaceae</taxon>
        <taxon>Leeuwenhoekiella</taxon>
    </lineage>
</organism>
<sequence length="189" mass="22245">MFEVELTARLKNYTETRAQILALAIDSHYKLDYDDRYYDINGTLTQGDQEFRLRTKNNLDSGEAKHYLTFKDKAFEQVTRSKPEYETLVSDHYNTEQILFKLGYQKSAHYAKHCEIFNLKYRNASIEIALVQFDELADAFIEIETNTLDKAETDTLFEKLYMLLEEIGLSKDQLTKEFYIDMIKAVQSK</sequence>
<protein>
    <submittedName>
        <fullName evidence="2">Adenylyl cyclase CyaB</fullName>
    </submittedName>
    <submittedName>
        <fullName evidence="3">CYTH domain-containing protein</fullName>
    </submittedName>
</protein>
<dbReference type="EMBL" id="FQXT01000001">
    <property type="protein sequence ID" value="SHH40901.1"/>
    <property type="molecule type" value="Genomic_DNA"/>
</dbReference>
<dbReference type="PROSITE" id="PS51707">
    <property type="entry name" value="CYTH"/>
    <property type="match status" value="1"/>
</dbReference>
<name>A0A1M5SQU6_9FLAO</name>
<evidence type="ECO:0000313" key="3">
    <source>
        <dbReference type="EMBL" id="SHH40901.1"/>
    </source>
</evidence>
<dbReference type="InterPro" id="IPR023577">
    <property type="entry name" value="CYTH_domain"/>
</dbReference>
<dbReference type="OrthoDB" id="1434127at2"/>
<dbReference type="Proteomes" id="UP000184240">
    <property type="component" value="Unassembled WGS sequence"/>
</dbReference>
<evidence type="ECO:0000313" key="4">
    <source>
        <dbReference type="Proteomes" id="UP000184240"/>
    </source>
</evidence>
<dbReference type="Proteomes" id="UP000290037">
    <property type="component" value="Unassembled WGS sequence"/>
</dbReference>
<reference evidence="2 5" key="3">
    <citation type="submission" date="2018-07" db="EMBL/GenBank/DDBJ databases">
        <title>Leeuwenhoekiella genomics.</title>
        <authorList>
            <person name="Tahon G."/>
            <person name="Willems A."/>
        </authorList>
    </citation>
    <scope>NUCLEOTIDE SEQUENCE [LARGE SCALE GENOMIC DNA]</scope>
    <source>
        <strain evidence="2 5">LMG 24856</strain>
    </source>
</reference>
<keyword evidence="5" id="KW-1185">Reference proteome</keyword>
<dbReference type="InterPro" id="IPR008173">
    <property type="entry name" value="Adenylyl_cyclase_CyaB"/>
</dbReference>
<evidence type="ECO:0000313" key="2">
    <source>
        <dbReference type="EMBL" id="RXG28889.1"/>
    </source>
</evidence>
<dbReference type="PANTHER" id="PTHR21028:SF2">
    <property type="entry name" value="CYTH DOMAIN-CONTAINING PROTEIN"/>
    <property type="match status" value="1"/>
</dbReference>
<dbReference type="EMBL" id="QOVN01000004">
    <property type="protein sequence ID" value="RXG28889.1"/>
    <property type="molecule type" value="Genomic_DNA"/>
</dbReference>
<evidence type="ECO:0000259" key="1">
    <source>
        <dbReference type="PROSITE" id="PS51707"/>
    </source>
</evidence>
<dbReference type="Pfam" id="PF01928">
    <property type="entry name" value="CYTH"/>
    <property type="match status" value="1"/>
</dbReference>
<dbReference type="Gene3D" id="2.40.320.10">
    <property type="entry name" value="Hypothetical Protein Pfu-838710-001"/>
    <property type="match status" value="1"/>
</dbReference>
<dbReference type="AlphaFoldDB" id="A0A1M5SQU6"/>
<dbReference type="PANTHER" id="PTHR21028">
    <property type="entry name" value="SI:CH211-156B7.4"/>
    <property type="match status" value="1"/>
</dbReference>
<reference evidence="4" key="1">
    <citation type="submission" date="2016-11" db="EMBL/GenBank/DDBJ databases">
        <authorList>
            <person name="Varghese N."/>
            <person name="Submissions S."/>
        </authorList>
    </citation>
    <scope>NUCLEOTIDE SEQUENCE [LARGE SCALE GENOMIC DNA]</scope>
    <source>
        <strain evidence="4">DSM 19859</strain>
    </source>
</reference>
<dbReference type="RefSeq" id="WP_128755719.1">
    <property type="nucleotide sequence ID" value="NZ_FQXT01000001.1"/>
</dbReference>